<dbReference type="Proteomes" id="UP000620327">
    <property type="component" value="Unassembled WGS sequence"/>
</dbReference>
<keyword evidence="2 4" id="KW-0274">FAD</keyword>
<dbReference type="PANTHER" id="PTHR36117">
    <property type="entry name" value="4-HYDROXYPHENYLACETATE 3-MONOOXYGENASE-RELATED"/>
    <property type="match status" value="1"/>
</dbReference>
<feature type="binding site" evidence="4">
    <location>
        <position position="189"/>
    </location>
    <ligand>
        <name>FAD</name>
        <dbReference type="ChEBI" id="CHEBI:57692"/>
    </ligand>
</feature>
<dbReference type="InterPro" id="IPR024674">
    <property type="entry name" value="HpaB/PvcC/4-BUDH_N"/>
</dbReference>
<dbReference type="SUPFAM" id="SSF56645">
    <property type="entry name" value="Acyl-CoA dehydrogenase NM domain-like"/>
    <property type="match status" value="1"/>
</dbReference>
<comment type="caution">
    <text evidence="7">The sequence shown here is derived from an EMBL/GenBank/DDBJ whole genome shotgun (WGS) entry which is preliminary data.</text>
</comment>
<dbReference type="InterPro" id="IPR004925">
    <property type="entry name" value="HpaB/PvcC/4-BUDH"/>
</dbReference>
<keyword evidence="3" id="KW-0560">Oxidoreductase</keyword>
<dbReference type="AlphaFoldDB" id="A0A923MGG4"/>
<dbReference type="InterPro" id="IPR024719">
    <property type="entry name" value="HpaB/PvcC/4-BUDH_C"/>
</dbReference>
<evidence type="ECO:0000256" key="3">
    <source>
        <dbReference type="ARBA" id="ARBA00023002"/>
    </source>
</evidence>
<organism evidence="7 8">
    <name type="scientific">Dysosmobacter segnis</name>
    <dbReference type="NCBI Taxonomy" id="2763042"/>
    <lineage>
        <taxon>Bacteria</taxon>
        <taxon>Bacillati</taxon>
        <taxon>Bacillota</taxon>
        <taxon>Clostridia</taxon>
        <taxon>Eubacteriales</taxon>
        <taxon>Oscillospiraceae</taxon>
        <taxon>Dysosmobacter</taxon>
    </lineage>
</organism>
<keyword evidence="8" id="KW-1185">Reference proteome</keyword>
<protein>
    <submittedName>
        <fullName evidence="7">Aromatic ring hydroxylase</fullName>
    </submittedName>
</protein>
<dbReference type="Pfam" id="PF11794">
    <property type="entry name" value="HpaB_N"/>
    <property type="match status" value="1"/>
</dbReference>
<sequence length="482" mass="53686">MRTFKEYQEKLNSMRKNVYINGELVERNDPRLLGGQNIMGITFDAAMSDDPELRELATATSHLTGHTINRFTHIYQTPDDLLKKQAMIRELGHLAGGCIQRCMGCDAINALYVSTYEVDQHYSTNYHERFKKYLAWYQDNDLVGNAGQTDVKGDRSKRPSEQVDPDLYMRIVERREDGIIVSGCKAHNTTAPYADEILVLPTRALKGADADWAVAFAVPADAEGVTLISRPVSPNPRIELKAPYNNYGICDTMTVLDHVFIPNERIFMCGEADFGGRLALSFANNHRFSYCGCKPAITDVFIGATALVAEYNGVPKAPHIQDELAELEATAELVYGAGIAASTTSKVTPSGAREPNFMYTNCGRFHAGKNIMHEYDILISTTGGMAATLPFEGDWLNPETRPYLEKYIMRNPKISAENQHRLFRFLDDFTVSAWCGMEQAAGIHGGGSPIMEKIGIRTNYDVEKRKNIVKRLAGIDDSKNEG</sequence>
<proteinExistence type="predicted"/>
<dbReference type="GO" id="GO:0016627">
    <property type="term" value="F:oxidoreductase activity, acting on the CH-CH group of donors"/>
    <property type="evidence" value="ECO:0007669"/>
    <property type="project" value="InterPro"/>
</dbReference>
<evidence type="ECO:0000313" key="7">
    <source>
        <dbReference type="EMBL" id="MBC5770247.1"/>
    </source>
</evidence>
<evidence type="ECO:0000259" key="5">
    <source>
        <dbReference type="Pfam" id="PF03241"/>
    </source>
</evidence>
<feature type="domain" description="HpaB/PvcC/4-BUDH N-terminal" evidence="6">
    <location>
        <begin position="4"/>
        <end position="268"/>
    </location>
</feature>
<gene>
    <name evidence="7" type="ORF">H8Z83_07915</name>
</gene>
<evidence type="ECO:0000259" key="6">
    <source>
        <dbReference type="Pfam" id="PF11794"/>
    </source>
</evidence>
<dbReference type="PIRSF" id="PIRSF000331">
    <property type="entry name" value="HpaA_HpaB"/>
    <property type="match status" value="1"/>
</dbReference>
<name>A0A923MGG4_9FIRM</name>
<evidence type="ECO:0000256" key="4">
    <source>
        <dbReference type="PIRSR" id="PIRSR000331-2"/>
    </source>
</evidence>
<dbReference type="RefSeq" id="WP_187014539.1">
    <property type="nucleotide sequence ID" value="NZ_JACOQI010000006.1"/>
</dbReference>
<dbReference type="Gene3D" id="1.20.140.10">
    <property type="entry name" value="Butyryl-CoA Dehydrogenase, subunit A, domain 3"/>
    <property type="match status" value="1"/>
</dbReference>
<dbReference type="Gene3D" id="2.40.110.10">
    <property type="entry name" value="Butyryl-CoA Dehydrogenase, subunit A, domain 2"/>
    <property type="match status" value="1"/>
</dbReference>
<keyword evidence="1" id="KW-0285">Flavoprotein</keyword>
<dbReference type="PANTHER" id="PTHR36117:SF3">
    <property type="entry name" value="4-HYDROXYPHENYLACETATE 3-MONOOXYGENASE-RELATED"/>
    <property type="match status" value="1"/>
</dbReference>
<evidence type="ECO:0000256" key="1">
    <source>
        <dbReference type="ARBA" id="ARBA00022630"/>
    </source>
</evidence>
<evidence type="ECO:0000256" key="2">
    <source>
        <dbReference type="ARBA" id="ARBA00022827"/>
    </source>
</evidence>
<dbReference type="Gene3D" id="1.10.3140.10">
    <property type="entry name" value="4-hydroxybutyryl-coa dehydratase, domain 1"/>
    <property type="match status" value="1"/>
</dbReference>
<feature type="domain" description="HpaB/PvcC/4-BUDH C-terminal" evidence="5">
    <location>
        <begin position="277"/>
        <end position="474"/>
    </location>
</feature>
<dbReference type="InterPro" id="IPR009100">
    <property type="entry name" value="AcylCoA_DH/oxidase_NM_dom_sf"/>
</dbReference>
<reference evidence="7" key="1">
    <citation type="submission" date="2020-08" db="EMBL/GenBank/DDBJ databases">
        <title>Genome public.</title>
        <authorList>
            <person name="Liu C."/>
            <person name="Sun Q."/>
        </authorList>
    </citation>
    <scope>NUCLEOTIDE SEQUENCE</scope>
    <source>
        <strain evidence="7">BX15</strain>
    </source>
</reference>
<dbReference type="InterPro" id="IPR046373">
    <property type="entry name" value="Acyl-CoA_Oxase/DH_mid-dom_sf"/>
</dbReference>
<dbReference type="InterPro" id="IPR036250">
    <property type="entry name" value="AcylCo_DH-like_C"/>
</dbReference>
<dbReference type="EMBL" id="JACOQI010000006">
    <property type="protein sequence ID" value="MBC5770247.1"/>
    <property type="molecule type" value="Genomic_DNA"/>
</dbReference>
<accession>A0A923MGG4</accession>
<dbReference type="SUPFAM" id="SSF47203">
    <property type="entry name" value="Acyl-CoA dehydrogenase C-terminal domain-like"/>
    <property type="match status" value="1"/>
</dbReference>
<evidence type="ECO:0000313" key="8">
    <source>
        <dbReference type="Proteomes" id="UP000620327"/>
    </source>
</evidence>
<dbReference type="Pfam" id="PF03241">
    <property type="entry name" value="HpaB"/>
    <property type="match status" value="1"/>
</dbReference>